<accession>J9FPW0</accession>
<dbReference type="EMBL" id="AMCI01008072">
    <property type="protein sequence ID" value="EJW91597.1"/>
    <property type="molecule type" value="Genomic_DNA"/>
</dbReference>
<comment type="caution">
    <text evidence="1">The sequence shown here is derived from an EMBL/GenBank/DDBJ whole genome shotgun (WGS) entry which is preliminary data.</text>
</comment>
<reference evidence="1" key="1">
    <citation type="journal article" date="2012" name="PLoS ONE">
        <title>Gene sets for utilization of primary and secondary nutrition supplies in the distal gut of endangered iberian lynx.</title>
        <authorList>
            <person name="Alcaide M."/>
            <person name="Messina E."/>
            <person name="Richter M."/>
            <person name="Bargiela R."/>
            <person name="Peplies J."/>
            <person name="Huws S.A."/>
            <person name="Newbold C.J."/>
            <person name="Golyshin P.N."/>
            <person name="Simon M.A."/>
            <person name="Lopez G."/>
            <person name="Yakimov M.M."/>
            <person name="Ferrer M."/>
        </authorList>
    </citation>
    <scope>NUCLEOTIDE SEQUENCE</scope>
</reference>
<gene>
    <name evidence="1" type="ORF">EVA_20297</name>
</gene>
<evidence type="ECO:0000313" key="1">
    <source>
        <dbReference type="EMBL" id="EJW91597.1"/>
    </source>
</evidence>
<sequence>MWYQWVTMLIYQTHCRLSTLRPTMSRFWTHALTLLRSHTQMVFFTHTTLSMTPTGIPL</sequence>
<name>J9FPW0_9ZZZZ</name>
<proteinExistence type="predicted"/>
<organism evidence="1">
    <name type="scientific">gut metagenome</name>
    <dbReference type="NCBI Taxonomy" id="749906"/>
    <lineage>
        <taxon>unclassified sequences</taxon>
        <taxon>metagenomes</taxon>
        <taxon>organismal metagenomes</taxon>
    </lineage>
</organism>
<dbReference type="AlphaFoldDB" id="J9FPW0"/>
<protein>
    <submittedName>
        <fullName evidence="1">Uncharacterized protein</fullName>
    </submittedName>
</protein>